<organism evidence="1 2">
    <name type="scientific">Acidovorax carolinensis</name>
    <dbReference type="NCBI Taxonomy" id="553814"/>
    <lineage>
        <taxon>Bacteria</taxon>
        <taxon>Pseudomonadati</taxon>
        <taxon>Pseudomonadota</taxon>
        <taxon>Betaproteobacteria</taxon>
        <taxon>Burkholderiales</taxon>
        <taxon>Comamonadaceae</taxon>
        <taxon>Acidovorax</taxon>
    </lineage>
</organism>
<dbReference type="EMBL" id="CP021367">
    <property type="protein sequence ID" value="ART61168.1"/>
    <property type="molecule type" value="Genomic_DNA"/>
</dbReference>
<protein>
    <submittedName>
        <fullName evidence="1">Uncharacterized protein</fullName>
    </submittedName>
</protein>
<gene>
    <name evidence="1" type="ORF">CBP36_19570</name>
</gene>
<accession>A0A240UI71</accession>
<dbReference type="AlphaFoldDB" id="A0A240UI71"/>
<evidence type="ECO:0000313" key="2">
    <source>
        <dbReference type="Proteomes" id="UP000194440"/>
    </source>
</evidence>
<geneLocation type="plasmid" evidence="1 2">
    <name>pACP4.1</name>
</geneLocation>
<keyword evidence="1" id="KW-0614">Plasmid</keyword>
<keyword evidence="2" id="KW-1185">Reference proteome</keyword>
<dbReference type="RefSeq" id="WP_086928940.1">
    <property type="nucleotide sequence ID" value="NZ_CP021363.1"/>
</dbReference>
<sequence length="417" mass="45035">MSSTAHESDPQILANFLEAAAYWAQSSRLVHGLIDVARTSNVDANALLGGSLEIIPATSPLREEASSILGDATRLGIAGHMVLLQPLGAHHPSQPESFQRIGASLLERSPVRAFALTDNLESIRFRLSTGPKKLPDQATFALDASVMLGQLCQLADSNGCDLGLQSPIGIEDRIQHLAIELRGTGSRLDEVRHHNASVQRSRELQKEVDWVPRLSAAQEAGRLLWIDPDIRRDHGERALAIAKAAQASGIAAARQVHAHAHAVAQLLERLRFDISALDNGRGSMDERSTVKETVSHLIESLERFGGSAPVDSLGPFMRGAQGRLESDGGLDVHWGESRQAVAALADAVTQWQSLRAKEPVQFDWRTSRFSARGAVMATLALPLFHAPAHALSPAAEKIAPAEPCLIHTRRQAQGMRA</sequence>
<reference evidence="1" key="1">
    <citation type="submission" date="2017-05" db="EMBL/GenBank/DDBJ databases">
        <title>Polyphasic characterization of four soil-derived phenanthrene-degrading Acidovorax strains and proposal of Acidovorax phenanthrenivorans sp. nov.</title>
        <authorList>
            <person name="Singleton D."/>
            <person name="Lee J."/>
            <person name="Dickey A.N."/>
            <person name="Stroud A."/>
            <person name="Scholl E.H."/>
            <person name="Wright F.A."/>
            <person name="Aitken M.D."/>
        </authorList>
    </citation>
    <scope>NUCLEOTIDE SEQUENCE</scope>
    <source>
        <strain evidence="1">P4</strain>
        <plasmid evidence="1">pACP4.1</plasmid>
    </source>
</reference>
<evidence type="ECO:0000313" key="1">
    <source>
        <dbReference type="EMBL" id="ART61168.1"/>
    </source>
</evidence>
<dbReference type="KEGG" id="acip:CBP36_19570"/>
<name>A0A240UI71_9BURK</name>
<dbReference type="KEGG" id="acis:CBP35_19525"/>
<proteinExistence type="predicted"/>
<dbReference type="Proteomes" id="UP000194440">
    <property type="component" value="Plasmid pACP4.1"/>
</dbReference>